<keyword evidence="4" id="KW-1185">Reference proteome</keyword>
<dbReference type="InterPro" id="IPR054836">
    <property type="entry name" value="Tn5_transposase"/>
</dbReference>
<evidence type="ECO:0000313" key="4">
    <source>
        <dbReference type="Proteomes" id="UP000230390"/>
    </source>
</evidence>
<gene>
    <name evidence="3" type="ORF">CR105_26775</name>
</gene>
<evidence type="ECO:0000313" key="3">
    <source>
        <dbReference type="EMBL" id="PIL41974.1"/>
    </source>
</evidence>
<evidence type="ECO:0000259" key="2">
    <source>
        <dbReference type="Pfam" id="PF14706"/>
    </source>
</evidence>
<dbReference type="Gene3D" id="3.90.350.10">
    <property type="entry name" value="Transposase Inhibitor Protein From Tn5, Chain A, domain 1"/>
    <property type="match status" value="1"/>
</dbReference>
<dbReference type="OrthoDB" id="8617434at2"/>
<sequence>MGDALATESKHWVAEEFAEMDLGDARLNKRARVVVEAFAAKPTANIPIACDGSTDMTAAYRFLDNDAVTWEGIMAPHWERTVLRMNAHPVVLCLQDTTELDFNGQKVRGLGPLNYEARRGIYVHPSYAVTPQREPLGVCDAWMWAREERDANGVRGGQKERARWSEGYERVAEMAARVPSSRLVYVADREGDMLGLMQRAKALGTPADWLVRAKHNRCLPDGDKLWERTCAGEPLGQIVFTMPSRHGIKERKVRQELWAASIELHAGKPGAVTVTCVIAREIDAPKGTKPVEWRLLTNRAAPTLDDVIELIDWYRARWDIEMFFNVLKNGCKVESMQLGSIEGIERALALYMVVAWRIAHLMRLGRTCPKLDASLFFSPDEIHGAYLLTNTKQPVDRMPTLNEVLRLVARLGGFIGRKSDGEPGVETIWLGLQEVRVSAATIAALRER</sequence>
<evidence type="ECO:0000259" key="1">
    <source>
        <dbReference type="Pfam" id="PF02281"/>
    </source>
</evidence>
<dbReference type="InterPro" id="IPR003201">
    <property type="entry name" value="Transposase_Tn5"/>
</dbReference>
<name>A0A2G8T7J3_9BURK</name>
<dbReference type="SUPFAM" id="SSF53098">
    <property type="entry name" value="Ribonuclease H-like"/>
    <property type="match status" value="1"/>
</dbReference>
<organism evidence="3 4">
    <name type="scientific">Massilia eurypsychrophila</name>
    <dbReference type="NCBI Taxonomy" id="1485217"/>
    <lineage>
        <taxon>Bacteria</taxon>
        <taxon>Pseudomonadati</taxon>
        <taxon>Pseudomonadota</taxon>
        <taxon>Betaproteobacteria</taxon>
        <taxon>Burkholderiales</taxon>
        <taxon>Oxalobacteraceae</taxon>
        <taxon>Telluria group</taxon>
        <taxon>Massilia</taxon>
    </lineage>
</organism>
<dbReference type="InterPro" id="IPR047768">
    <property type="entry name" value="Tn5p-like"/>
</dbReference>
<dbReference type="Pfam" id="PF14706">
    <property type="entry name" value="Tnp_DNA_bind"/>
    <property type="match status" value="1"/>
</dbReference>
<dbReference type="NCBIfam" id="NF033590">
    <property type="entry name" value="transpos_IS4_3"/>
    <property type="match status" value="1"/>
</dbReference>
<dbReference type="InterPro" id="IPR014735">
    <property type="entry name" value="Transposase_Tn5-like_N"/>
</dbReference>
<dbReference type="InterPro" id="IPR014737">
    <property type="entry name" value="Transposase_Tn5-like_C"/>
</dbReference>
<comment type="caution">
    <text evidence="3">The sequence shown here is derived from an EMBL/GenBank/DDBJ whole genome shotgun (WGS) entry which is preliminary data.</text>
</comment>
<proteinExistence type="predicted"/>
<dbReference type="Gene3D" id="1.10.740.10">
    <property type="entry name" value="Transferase Inhibitor Protein From Tn5, Chain"/>
    <property type="match status" value="1"/>
</dbReference>
<dbReference type="PANTHER" id="PTHR37319">
    <property type="entry name" value="TRANSPOSASE"/>
    <property type="match status" value="1"/>
</dbReference>
<dbReference type="InterPro" id="IPR038215">
    <property type="entry name" value="TN5-like_N_sf"/>
</dbReference>
<dbReference type="InterPro" id="IPR012337">
    <property type="entry name" value="RNaseH-like_sf"/>
</dbReference>
<protein>
    <submittedName>
        <fullName evidence="3">IS4 family transposase</fullName>
    </submittedName>
</protein>
<accession>A0A2G8T7J3</accession>
<dbReference type="Pfam" id="PF02281">
    <property type="entry name" value="Dimer_Tnp_Tn5"/>
    <property type="match status" value="1"/>
</dbReference>
<dbReference type="PANTHER" id="PTHR37319:SF1">
    <property type="entry name" value="TRANSPOSASE TN5 DIMERISATION DOMAIN-CONTAINING PROTEIN"/>
    <property type="match status" value="1"/>
</dbReference>
<dbReference type="Proteomes" id="UP000230390">
    <property type="component" value="Unassembled WGS sequence"/>
</dbReference>
<reference evidence="3 4" key="1">
    <citation type="submission" date="2017-10" db="EMBL/GenBank/DDBJ databases">
        <title>Massilia psychrophilum sp. nov., a novel purple-pigmented bacterium isolated from Tianshan glacier, Xinjiang Municipality, China.</title>
        <authorList>
            <person name="Wang H."/>
        </authorList>
    </citation>
    <scope>NUCLEOTIDE SEQUENCE [LARGE SCALE GENOMIC DNA]</scope>
    <source>
        <strain evidence="3 4">JCM 30074</strain>
    </source>
</reference>
<feature type="domain" description="Transposase Tn5-like N-terminal" evidence="2">
    <location>
        <begin position="10"/>
        <end position="68"/>
    </location>
</feature>
<dbReference type="Gene3D" id="1.10.246.40">
    <property type="entry name" value="Tn5 transposase, domain 1"/>
    <property type="match status" value="1"/>
</dbReference>
<dbReference type="AlphaFoldDB" id="A0A2G8T7J3"/>
<dbReference type="EMBL" id="PDOC01000048">
    <property type="protein sequence ID" value="PIL41974.1"/>
    <property type="molecule type" value="Genomic_DNA"/>
</dbReference>
<feature type="domain" description="Transposase Tn5 dimerisation" evidence="1">
    <location>
        <begin position="353"/>
        <end position="438"/>
    </location>
</feature>